<dbReference type="CDD" id="cd05018">
    <property type="entry name" value="CoxG"/>
    <property type="match status" value="1"/>
</dbReference>
<evidence type="ECO:0008006" key="3">
    <source>
        <dbReference type="Google" id="ProtNLM"/>
    </source>
</evidence>
<dbReference type="EMBL" id="FMTP01000002">
    <property type="protein sequence ID" value="SCW54461.1"/>
    <property type="molecule type" value="Genomic_DNA"/>
</dbReference>
<dbReference type="InterPro" id="IPR023393">
    <property type="entry name" value="START-like_dom_sf"/>
</dbReference>
<name>A0A1G4RCR8_9HYPH</name>
<dbReference type="SUPFAM" id="SSF55961">
    <property type="entry name" value="Bet v1-like"/>
    <property type="match status" value="1"/>
</dbReference>
<dbReference type="InterPro" id="IPR010419">
    <property type="entry name" value="CO_DH_gsu"/>
</dbReference>
<evidence type="ECO:0000313" key="2">
    <source>
        <dbReference type="Proteomes" id="UP000198889"/>
    </source>
</evidence>
<dbReference type="PANTHER" id="PTHR38588">
    <property type="entry name" value="BLL0334 PROTEIN"/>
    <property type="match status" value="1"/>
</dbReference>
<dbReference type="AlphaFoldDB" id="A0A1G4RCR8"/>
<dbReference type="Gene3D" id="3.30.530.20">
    <property type="match status" value="1"/>
</dbReference>
<evidence type="ECO:0000313" key="1">
    <source>
        <dbReference type="EMBL" id="SCW54461.1"/>
    </source>
</evidence>
<gene>
    <name evidence="1" type="ORF">SAMN05660859_1541</name>
</gene>
<reference evidence="2" key="1">
    <citation type="submission" date="2016-10" db="EMBL/GenBank/DDBJ databases">
        <authorList>
            <person name="Varghese N."/>
            <person name="Submissions S."/>
        </authorList>
    </citation>
    <scope>NUCLEOTIDE SEQUENCE [LARGE SCALE GENOMIC DNA]</scope>
    <source>
        <strain evidence="2">CGMCC 1.1761</strain>
    </source>
</reference>
<protein>
    <recommendedName>
        <fullName evidence="3">Carbon monoxide dehydrogenase subunit G</fullName>
    </recommendedName>
</protein>
<dbReference type="Pfam" id="PF06240">
    <property type="entry name" value="COXG"/>
    <property type="match status" value="1"/>
</dbReference>
<dbReference type="Proteomes" id="UP000198889">
    <property type="component" value="Unassembled WGS sequence"/>
</dbReference>
<organism evidence="1 2">
    <name type="scientific">Ancylobacter rudongensis</name>
    <dbReference type="NCBI Taxonomy" id="177413"/>
    <lineage>
        <taxon>Bacteria</taxon>
        <taxon>Pseudomonadati</taxon>
        <taxon>Pseudomonadota</taxon>
        <taxon>Alphaproteobacteria</taxon>
        <taxon>Hyphomicrobiales</taxon>
        <taxon>Xanthobacteraceae</taxon>
        <taxon>Ancylobacter</taxon>
    </lineage>
</organism>
<keyword evidence="2" id="KW-1185">Reference proteome</keyword>
<proteinExistence type="predicted"/>
<dbReference type="STRING" id="177413.SAMN05660859_1541"/>
<accession>A0A1G4RCR8</accession>
<dbReference type="RefSeq" id="WP_091437548.1">
    <property type="nucleotide sequence ID" value="NZ_FMTP01000002.1"/>
</dbReference>
<dbReference type="PANTHER" id="PTHR38588:SF1">
    <property type="entry name" value="BLL0334 PROTEIN"/>
    <property type="match status" value="1"/>
</dbReference>
<sequence>MELTGAQRIEAPREVVWQALNDPDILRRCIPGCQELVQASSTAFTARVVLKIGPVKASFSGAVTLSDLDPPGRYRITGEGQGGVAGFAKGGADVWLEPEPDGATLLTYAAQAMVGGKIAQLGARLIDSTSRKLAGEFFSAFAQIVAPPPIPAPALPSEAAP</sequence>